<dbReference type="Proteomes" id="UP000504630">
    <property type="component" value="Chromosome 1"/>
</dbReference>
<reference evidence="4" key="1">
    <citation type="submission" date="2025-08" db="UniProtKB">
        <authorList>
            <consortium name="RefSeq"/>
        </authorList>
    </citation>
    <scope>IDENTIFICATION</scope>
</reference>
<feature type="region of interest" description="Disordered" evidence="1">
    <location>
        <begin position="215"/>
        <end position="387"/>
    </location>
</feature>
<dbReference type="GeneID" id="115012005"/>
<name>A0A6J2Q712_COTGO</name>
<dbReference type="Pfam" id="PF18744">
    <property type="entry name" value="SNAD1"/>
    <property type="match status" value="1"/>
</dbReference>
<keyword evidence="3" id="KW-1185">Reference proteome</keyword>
<dbReference type="KEGG" id="cgob:115012005"/>
<evidence type="ECO:0000256" key="2">
    <source>
        <dbReference type="SAM" id="SignalP"/>
    </source>
</evidence>
<feature type="chain" id="PRO_5026750554" evidence="2">
    <location>
        <begin position="24"/>
        <end position="387"/>
    </location>
</feature>
<sequence>MKKMAGLCWMALAFFLSAGDSLAAVDQSWLASVIEGIKNEYALGDTFSLAVNVPQNQDINDLQQVFQDDPADKVKQTVSQGQVYRGTRVVAAAQSQAVSRVLENIQPFVKSSQGNFLIIYSEKSPCGPTCTTNANDNSTSGEINDIIQNWSGYAFVFSRVVKVPAADTSQLSESFKRLGISKLGLDNIFRCYKPRDDPFQCSSCSSGGDVTPSCVANDAQSNQEQGVSESTGTDTGEETAPGEEMGAGIGGGTGGRVSRCKGRGSRKGGCKRRGGGRRGRGGVKRQCKRTGGCKRRGGGRRVRGGVKRQCKRTRGCKRRGGGRRGRGGRVRKVRKQRRGGRGGRRGNPRGGRRGKGKRRGNFRRRSNRRAGGRSRNRRRSRRGWGLQ</sequence>
<feature type="compositionally biased region" description="Polar residues" evidence="1">
    <location>
        <begin position="218"/>
        <end position="227"/>
    </location>
</feature>
<keyword evidence="2" id="KW-0732">Signal</keyword>
<organism evidence="3 4">
    <name type="scientific">Cottoperca gobio</name>
    <name type="common">Frogmouth</name>
    <name type="synonym">Aphritis gobio</name>
    <dbReference type="NCBI Taxonomy" id="56716"/>
    <lineage>
        <taxon>Eukaryota</taxon>
        <taxon>Metazoa</taxon>
        <taxon>Chordata</taxon>
        <taxon>Craniata</taxon>
        <taxon>Vertebrata</taxon>
        <taxon>Euteleostomi</taxon>
        <taxon>Actinopterygii</taxon>
        <taxon>Neopterygii</taxon>
        <taxon>Teleostei</taxon>
        <taxon>Neoteleostei</taxon>
        <taxon>Acanthomorphata</taxon>
        <taxon>Eupercaria</taxon>
        <taxon>Perciformes</taxon>
        <taxon>Notothenioidei</taxon>
        <taxon>Bovichtidae</taxon>
        <taxon>Cottoperca</taxon>
    </lineage>
</organism>
<dbReference type="OrthoDB" id="8940185at2759"/>
<feature type="compositionally biased region" description="Basic residues" evidence="1">
    <location>
        <begin position="258"/>
        <end position="387"/>
    </location>
</feature>
<feature type="signal peptide" evidence="2">
    <location>
        <begin position="1"/>
        <end position="23"/>
    </location>
</feature>
<accession>A0A6J2Q712</accession>
<gene>
    <name evidence="4" type="primary">LOC115012005</name>
</gene>
<dbReference type="AlphaFoldDB" id="A0A6J2Q712"/>
<evidence type="ECO:0000313" key="3">
    <source>
        <dbReference type="Proteomes" id="UP000504630"/>
    </source>
</evidence>
<dbReference type="RefSeq" id="XP_029293240.1">
    <property type="nucleotide sequence ID" value="XM_029437380.1"/>
</dbReference>
<proteinExistence type="predicted"/>
<evidence type="ECO:0000256" key="1">
    <source>
        <dbReference type="SAM" id="MobiDB-lite"/>
    </source>
</evidence>
<dbReference type="InterPro" id="IPR040958">
    <property type="entry name" value="SNAD1"/>
</dbReference>
<protein>
    <submittedName>
        <fullName evidence="4">Uncharacterized protein LOC115012005 isoform X1</fullName>
    </submittedName>
</protein>
<feature type="compositionally biased region" description="Gly residues" evidence="1">
    <location>
        <begin position="245"/>
        <end position="255"/>
    </location>
</feature>
<evidence type="ECO:0000313" key="4">
    <source>
        <dbReference type="RefSeq" id="XP_029293240.1"/>
    </source>
</evidence>
<dbReference type="InParanoid" id="A0A6J2Q712"/>